<dbReference type="PROSITE" id="PS50181">
    <property type="entry name" value="FBOX"/>
    <property type="match status" value="1"/>
</dbReference>
<organism evidence="3 4">
    <name type="scientific">Pygocentrus nattereri</name>
    <name type="common">Red-bellied piranha</name>
    <dbReference type="NCBI Taxonomy" id="42514"/>
    <lineage>
        <taxon>Eukaryota</taxon>
        <taxon>Metazoa</taxon>
        <taxon>Chordata</taxon>
        <taxon>Craniata</taxon>
        <taxon>Vertebrata</taxon>
        <taxon>Euteleostomi</taxon>
        <taxon>Actinopterygii</taxon>
        <taxon>Neopterygii</taxon>
        <taxon>Teleostei</taxon>
        <taxon>Ostariophysi</taxon>
        <taxon>Characiformes</taxon>
        <taxon>Characoidei</taxon>
        <taxon>Pygocentrus</taxon>
    </lineage>
</organism>
<dbReference type="Proteomes" id="UP001501920">
    <property type="component" value="Chromosome 17"/>
</dbReference>
<dbReference type="SUPFAM" id="SSF81383">
    <property type="entry name" value="F-box domain"/>
    <property type="match status" value="1"/>
</dbReference>
<feature type="compositionally biased region" description="Pro residues" evidence="1">
    <location>
        <begin position="54"/>
        <end position="74"/>
    </location>
</feature>
<evidence type="ECO:0000313" key="3">
    <source>
        <dbReference type="Ensembl" id="ENSPNAP00000004098.2"/>
    </source>
</evidence>
<reference evidence="3" key="2">
    <citation type="submission" date="2025-08" db="UniProtKB">
        <authorList>
            <consortium name="Ensembl"/>
        </authorList>
    </citation>
    <scope>IDENTIFICATION</scope>
</reference>
<proteinExistence type="predicted"/>
<dbReference type="AlphaFoldDB" id="A0A3B4BWU0"/>
<dbReference type="InterPro" id="IPR036047">
    <property type="entry name" value="F-box-like_dom_sf"/>
</dbReference>
<feature type="region of interest" description="Disordered" evidence="1">
    <location>
        <begin position="16"/>
        <end position="84"/>
    </location>
</feature>
<keyword evidence="4" id="KW-1185">Reference proteome</keyword>
<feature type="domain" description="F-box" evidence="2">
    <location>
        <begin position="88"/>
        <end position="134"/>
    </location>
</feature>
<evidence type="ECO:0000256" key="1">
    <source>
        <dbReference type="SAM" id="MobiDB-lite"/>
    </source>
</evidence>
<accession>A0A3B4BWU0</accession>
<dbReference type="GO" id="GO:0019005">
    <property type="term" value="C:SCF ubiquitin ligase complex"/>
    <property type="evidence" value="ECO:0007669"/>
    <property type="project" value="TreeGrafter"/>
</dbReference>
<reference evidence="3" key="3">
    <citation type="submission" date="2025-09" db="UniProtKB">
        <authorList>
            <consortium name="Ensembl"/>
        </authorList>
    </citation>
    <scope>IDENTIFICATION</scope>
</reference>
<dbReference type="Gene3D" id="1.20.1280.50">
    <property type="match status" value="1"/>
</dbReference>
<evidence type="ECO:0000259" key="2">
    <source>
        <dbReference type="PROSITE" id="PS50181"/>
    </source>
</evidence>
<evidence type="ECO:0000313" key="4">
    <source>
        <dbReference type="Proteomes" id="UP001501920"/>
    </source>
</evidence>
<name>A0A3B4BWU0_PYGNA</name>
<dbReference type="Ensembl" id="ENSPNAT00000007592.2">
    <property type="protein sequence ID" value="ENSPNAP00000004098.2"/>
    <property type="gene ID" value="ENSPNAG00000001410.2"/>
</dbReference>
<protein>
    <submittedName>
        <fullName evidence="3">Zgc:161973</fullName>
    </submittedName>
</protein>
<feature type="compositionally biased region" description="Basic and acidic residues" evidence="1">
    <location>
        <begin position="39"/>
        <end position="50"/>
    </location>
</feature>
<dbReference type="InterPro" id="IPR001810">
    <property type="entry name" value="F-box_dom"/>
</dbReference>
<dbReference type="PANTHER" id="PTHR46731">
    <property type="entry name" value="F-BOX ONLY PROTEIN 15"/>
    <property type="match status" value="1"/>
</dbReference>
<dbReference type="PANTHER" id="PTHR46731:SF1">
    <property type="entry name" value="F-BOX ONLY PROTEIN 15"/>
    <property type="match status" value="1"/>
</dbReference>
<dbReference type="RefSeq" id="XP_017561844.2">
    <property type="nucleotide sequence ID" value="XM_017706355.2"/>
</dbReference>
<sequence length="513" mass="59135">MAAGRGQFFLSLIQGLQQARPGGLRDRKKKPARAGRAVPELHRQKSENTRPADLPVPRPPPQPHPPPPCPPPSQPSTVSMPPVFNNRENHIERLPPEIILKIFSYLDADSLLCVTFVNRQFYKLANDNAIWYELYAHEIERKRWRPRLTVLPESLAGVQDMPPGFWKRLTFREMGCPKDTSWKKELRHINPYTGMPAQTQQLLGSLRVSWEITLIQKGGQESVYKQNHNFFSDSSVTVCWKSGMWPRIQQVSTLQLHGVIRPFTSTTTDKPQWRSLISKIHVCRTEKWQFVGTDKLVKLLQFDEGIIVGIWRGTWTIAFIMANLHFHKLVERSLLGSLSCPYRPPEVTMYDDVDPDYDPQGYTVLIVLHNSVRRIMHRRYTRLLCSRDGVRDGFARLRLTSEHTPVLGRISFPWMAEGGLQGDIKNCCMMTVTVLDESQRPLWCLSSAGSLLLSTYNNEQFVLLHSDAKGRVRMRFVWMQDMQQYFLIGLHVCISVTKLNKRFMRESCSSEGR</sequence>
<dbReference type="SMART" id="SM00256">
    <property type="entry name" value="FBOX"/>
    <property type="match status" value="1"/>
</dbReference>
<dbReference type="Pfam" id="PF12937">
    <property type="entry name" value="F-box-like"/>
    <property type="match status" value="1"/>
</dbReference>
<reference evidence="3 4" key="1">
    <citation type="submission" date="2020-10" db="EMBL/GenBank/DDBJ databases">
        <title>Pygocentrus nattereri (red-bellied piranha) genome, fPygNat1, primary haplotype.</title>
        <authorList>
            <person name="Myers G."/>
            <person name="Meyer A."/>
            <person name="Karagic N."/>
            <person name="Pippel M."/>
            <person name="Winkler S."/>
            <person name="Tracey A."/>
            <person name="Wood J."/>
            <person name="Formenti G."/>
            <person name="Howe K."/>
            <person name="Fedrigo O."/>
            <person name="Jarvis E.D."/>
        </authorList>
    </citation>
    <scope>NUCLEOTIDE SEQUENCE [LARGE SCALE GENOMIC DNA]</scope>
</reference>
<dbReference type="CDD" id="cd22093">
    <property type="entry name" value="F-box_FBXO15"/>
    <property type="match status" value="1"/>
</dbReference>
<dbReference type="GeneTree" id="ENSGT00390000017498"/>
<dbReference type="GeneID" id="108432501"/>